<evidence type="ECO:0000256" key="18">
    <source>
        <dbReference type="ARBA" id="ARBA00030800"/>
    </source>
</evidence>
<dbReference type="GO" id="GO:0005524">
    <property type="term" value="F:ATP binding"/>
    <property type="evidence" value="ECO:0007669"/>
    <property type="project" value="UniProtKB-KW"/>
</dbReference>
<keyword evidence="16" id="KW-0411">Iron-sulfur</keyword>
<comment type="subcellular location">
    <subcellularLocation>
        <location evidence="3">Cytoplasm</location>
    </subcellularLocation>
</comment>
<dbReference type="Gene3D" id="3.30.565.10">
    <property type="entry name" value="Histidine kinase-like ATPase, C-terminal domain"/>
    <property type="match status" value="1"/>
</dbReference>
<evidence type="ECO:0000256" key="3">
    <source>
        <dbReference type="ARBA" id="ARBA00004496"/>
    </source>
</evidence>
<evidence type="ECO:0000256" key="13">
    <source>
        <dbReference type="ARBA" id="ARBA00022840"/>
    </source>
</evidence>
<keyword evidence="12" id="KW-0418">Kinase</keyword>
<keyword evidence="9" id="KW-0808">Transferase</keyword>
<evidence type="ECO:0000313" key="21">
    <source>
        <dbReference type="EMBL" id="BAU58380.1"/>
    </source>
</evidence>
<evidence type="ECO:0000256" key="19">
    <source>
        <dbReference type="SAM" id="Coils"/>
    </source>
</evidence>
<dbReference type="OrthoDB" id="9811306at2"/>
<evidence type="ECO:0000256" key="10">
    <source>
        <dbReference type="ARBA" id="ARBA00022723"/>
    </source>
</evidence>
<keyword evidence="10" id="KW-0479">Metal-binding</keyword>
<evidence type="ECO:0000256" key="9">
    <source>
        <dbReference type="ARBA" id="ARBA00022679"/>
    </source>
</evidence>
<evidence type="ECO:0000256" key="5">
    <source>
        <dbReference type="ARBA" id="ARBA00017322"/>
    </source>
</evidence>
<dbReference type="InterPro" id="IPR004358">
    <property type="entry name" value="Sig_transdc_His_kin-like_C"/>
</dbReference>
<dbReference type="KEGG" id="hhk:HH1059_16670"/>
<evidence type="ECO:0000256" key="17">
    <source>
        <dbReference type="ARBA" id="ARBA00024827"/>
    </source>
</evidence>
<name>A0A0X8XAA3_HALHR</name>
<dbReference type="PANTHER" id="PTHR24421">
    <property type="entry name" value="NITRATE/NITRITE SENSOR PROTEIN NARX-RELATED"/>
    <property type="match status" value="1"/>
</dbReference>
<dbReference type="CDD" id="cd16917">
    <property type="entry name" value="HATPase_UhpB-NarQ-NarX-like"/>
    <property type="match status" value="1"/>
</dbReference>
<accession>A0A0X8XAA3</accession>
<protein>
    <recommendedName>
        <fullName evidence="5">Oxygen sensor histidine kinase NreB</fullName>
        <ecNumber evidence="4">2.7.13.3</ecNumber>
    </recommendedName>
    <alternativeName>
        <fullName evidence="18">Nitrogen regulation protein B</fullName>
    </alternativeName>
</protein>
<dbReference type="InterPro" id="IPR029016">
    <property type="entry name" value="GAF-like_dom_sf"/>
</dbReference>
<dbReference type="GO" id="GO:0046872">
    <property type="term" value="F:metal ion binding"/>
    <property type="evidence" value="ECO:0007669"/>
    <property type="project" value="UniProtKB-KW"/>
</dbReference>
<dbReference type="InterPro" id="IPR003594">
    <property type="entry name" value="HATPase_dom"/>
</dbReference>
<dbReference type="PRINTS" id="PR00344">
    <property type="entry name" value="BCTRLSENSOR"/>
</dbReference>
<dbReference type="GO" id="GO:0051539">
    <property type="term" value="F:4 iron, 4 sulfur cluster binding"/>
    <property type="evidence" value="ECO:0007669"/>
    <property type="project" value="UniProtKB-KW"/>
</dbReference>
<evidence type="ECO:0000256" key="8">
    <source>
        <dbReference type="ARBA" id="ARBA00022553"/>
    </source>
</evidence>
<dbReference type="GO" id="GO:0000155">
    <property type="term" value="F:phosphorelay sensor kinase activity"/>
    <property type="evidence" value="ECO:0007669"/>
    <property type="project" value="InterPro"/>
</dbReference>
<proteinExistence type="predicted"/>
<evidence type="ECO:0000256" key="15">
    <source>
        <dbReference type="ARBA" id="ARBA00023012"/>
    </source>
</evidence>
<evidence type="ECO:0000256" key="12">
    <source>
        <dbReference type="ARBA" id="ARBA00022777"/>
    </source>
</evidence>
<evidence type="ECO:0000256" key="16">
    <source>
        <dbReference type="ARBA" id="ARBA00023014"/>
    </source>
</evidence>
<comment type="function">
    <text evidence="17">Member of the two-component regulatory system NreB/NreC involved in the control of dissimilatory nitrate/nitrite reduction in response to oxygen. NreB functions as a direct oxygen sensor histidine kinase which is autophosphorylated, in the absence of oxygen, probably at the conserved histidine residue, and transfers its phosphate group probably to a conserved aspartate residue of NreC. NreB/NreC activates the expression of the nitrate (narGHJI) and nitrite (nir) reductase operons, as well as the putative nitrate transporter gene narT.</text>
</comment>
<evidence type="ECO:0000256" key="11">
    <source>
        <dbReference type="ARBA" id="ARBA00022741"/>
    </source>
</evidence>
<dbReference type="Proteomes" id="UP000218890">
    <property type="component" value="Chromosome"/>
</dbReference>
<reference evidence="21" key="1">
    <citation type="submission" date="2016-02" db="EMBL/GenBank/DDBJ databases">
        <title>Halorhodospira halochloris DSM-1059 complete genome, version 2.</title>
        <authorList>
            <person name="Tsukatani Y."/>
        </authorList>
    </citation>
    <scope>NUCLEOTIDE SEQUENCE</scope>
    <source>
        <strain evidence="21">DSM 1059</strain>
    </source>
</reference>
<dbReference type="SUPFAM" id="SSF55874">
    <property type="entry name" value="ATPase domain of HSP90 chaperone/DNA topoisomerase II/histidine kinase"/>
    <property type="match status" value="1"/>
</dbReference>
<organism evidence="21 22">
    <name type="scientific">Halorhodospira halochloris</name>
    <name type="common">Ectothiorhodospira halochloris</name>
    <dbReference type="NCBI Taxonomy" id="1052"/>
    <lineage>
        <taxon>Bacteria</taxon>
        <taxon>Pseudomonadati</taxon>
        <taxon>Pseudomonadota</taxon>
        <taxon>Gammaproteobacteria</taxon>
        <taxon>Chromatiales</taxon>
        <taxon>Ectothiorhodospiraceae</taxon>
        <taxon>Halorhodospira</taxon>
    </lineage>
</organism>
<dbReference type="AlphaFoldDB" id="A0A0X8XAA3"/>
<dbReference type="InterPro" id="IPR036890">
    <property type="entry name" value="HATPase_C_sf"/>
</dbReference>
<dbReference type="PROSITE" id="PS50109">
    <property type="entry name" value="HIS_KIN"/>
    <property type="match status" value="1"/>
</dbReference>
<keyword evidence="14" id="KW-0408">Iron</keyword>
<keyword evidence="7" id="KW-0963">Cytoplasm</keyword>
<keyword evidence="13" id="KW-0067">ATP-binding</keyword>
<dbReference type="GO" id="GO:0046983">
    <property type="term" value="F:protein dimerization activity"/>
    <property type="evidence" value="ECO:0007669"/>
    <property type="project" value="InterPro"/>
</dbReference>
<gene>
    <name evidence="21" type="ORF">HH1059_16670</name>
</gene>
<dbReference type="InterPro" id="IPR003018">
    <property type="entry name" value="GAF"/>
</dbReference>
<evidence type="ECO:0000259" key="20">
    <source>
        <dbReference type="PROSITE" id="PS50109"/>
    </source>
</evidence>
<dbReference type="Pfam" id="PF07730">
    <property type="entry name" value="HisKA_3"/>
    <property type="match status" value="1"/>
</dbReference>
<sequence length="432" mass="48155">MSAAPEILSPCAVFDDPSKAAIEGNQLDKICALGVQISSANTLDQLLNGYLYELVQSTGAYGGAIRLYDQQTNLRLVEAYGLDSGFVDLERRRPAEKCFCNAAAHQQQVRCNNDLQFCTRKVGRSPVTTHPGLAMLAVPITEGSATLGIFNLYFERGQLDNWAAMPQVMLRLGQQLGGAISRIRQQQQHQQSSIQQERMLLAQELHDTIVQEIAVLRLHIRQLEANATSKQATIKQLRERIEQLSGRIDSANNQVREVMQQFHSQALGAELDTALKRLVNRFRRDSQINIRLLNNWPTQALEERQELHIHRIVEEALTNAWHHGNAKNVLIVLATEDTELHLLIEDDGRGFHSTTASADNNTKATALDKGGRGFGLPGMRERARQLGALLQIDSEPEQGTQIHLQLPAAQIRDWLGTGPARTEEDHNARTPC</sequence>
<evidence type="ECO:0000256" key="7">
    <source>
        <dbReference type="ARBA" id="ARBA00022490"/>
    </source>
</evidence>
<feature type="coiled-coil region" evidence="19">
    <location>
        <begin position="220"/>
        <end position="261"/>
    </location>
</feature>
<evidence type="ECO:0000256" key="4">
    <source>
        <dbReference type="ARBA" id="ARBA00012438"/>
    </source>
</evidence>
<dbReference type="GO" id="GO:0005737">
    <property type="term" value="C:cytoplasm"/>
    <property type="evidence" value="ECO:0007669"/>
    <property type="project" value="UniProtKB-SubCell"/>
</dbReference>
<keyword evidence="22" id="KW-1185">Reference proteome</keyword>
<keyword evidence="15" id="KW-0902">Two-component regulatory system</keyword>
<dbReference type="SMART" id="SM00387">
    <property type="entry name" value="HATPase_c"/>
    <property type="match status" value="1"/>
</dbReference>
<evidence type="ECO:0000313" key="22">
    <source>
        <dbReference type="Proteomes" id="UP000218890"/>
    </source>
</evidence>
<comment type="catalytic activity">
    <reaction evidence="1">
        <text>ATP + protein L-histidine = ADP + protein N-phospho-L-histidine.</text>
        <dbReference type="EC" id="2.7.13.3"/>
    </reaction>
</comment>
<dbReference type="EC" id="2.7.13.3" evidence="4"/>
<dbReference type="PANTHER" id="PTHR24421:SF10">
    <property type="entry name" value="NITRATE_NITRITE SENSOR PROTEIN NARQ"/>
    <property type="match status" value="1"/>
</dbReference>
<dbReference type="Gene3D" id="1.20.5.1930">
    <property type="match status" value="1"/>
</dbReference>
<dbReference type="SUPFAM" id="SSF55781">
    <property type="entry name" value="GAF domain-like"/>
    <property type="match status" value="1"/>
</dbReference>
<comment type="cofactor">
    <cofactor evidence="2">
        <name>[4Fe-4S] cluster</name>
        <dbReference type="ChEBI" id="CHEBI:49883"/>
    </cofactor>
</comment>
<dbReference type="InterPro" id="IPR005467">
    <property type="entry name" value="His_kinase_dom"/>
</dbReference>
<dbReference type="InterPro" id="IPR050482">
    <property type="entry name" value="Sensor_HK_TwoCompSys"/>
</dbReference>
<dbReference type="InterPro" id="IPR011712">
    <property type="entry name" value="Sig_transdc_His_kin_sub3_dim/P"/>
</dbReference>
<keyword evidence="6" id="KW-0004">4Fe-4S</keyword>
<keyword evidence="19" id="KW-0175">Coiled coil</keyword>
<dbReference type="EMBL" id="AP017372">
    <property type="protein sequence ID" value="BAU58380.1"/>
    <property type="molecule type" value="Genomic_DNA"/>
</dbReference>
<evidence type="ECO:0000256" key="2">
    <source>
        <dbReference type="ARBA" id="ARBA00001966"/>
    </source>
</evidence>
<dbReference type="RefSeq" id="WP_096409752.1">
    <property type="nucleotide sequence ID" value="NZ_AP017372.2"/>
</dbReference>
<dbReference type="Gene3D" id="3.30.450.40">
    <property type="match status" value="1"/>
</dbReference>
<dbReference type="Pfam" id="PF13185">
    <property type="entry name" value="GAF_2"/>
    <property type="match status" value="1"/>
</dbReference>
<dbReference type="Pfam" id="PF02518">
    <property type="entry name" value="HATPase_c"/>
    <property type="match status" value="1"/>
</dbReference>
<keyword evidence="11" id="KW-0547">Nucleotide-binding</keyword>
<feature type="domain" description="Histidine kinase" evidence="20">
    <location>
        <begin position="204"/>
        <end position="410"/>
    </location>
</feature>
<dbReference type="GO" id="GO:0016020">
    <property type="term" value="C:membrane"/>
    <property type="evidence" value="ECO:0007669"/>
    <property type="project" value="InterPro"/>
</dbReference>
<evidence type="ECO:0000256" key="14">
    <source>
        <dbReference type="ARBA" id="ARBA00023004"/>
    </source>
</evidence>
<evidence type="ECO:0000256" key="6">
    <source>
        <dbReference type="ARBA" id="ARBA00022485"/>
    </source>
</evidence>
<evidence type="ECO:0000256" key="1">
    <source>
        <dbReference type="ARBA" id="ARBA00000085"/>
    </source>
</evidence>
<keyword evidence="8" id="KW-0597">Phosphoprotein</keyword>